<dbReference type="Pfam" id="PF13098">
    <property type="entry name" value="Thioredoxin_2"/>
    <property type="match status" value="1"/>
</dbReference>
<comment type="caution">
    <text evidence="3">The sequence shown here is derived from an EMBL/GenBank/DDBJ whole genome shotgun (WGS) entry which is preliminary data.</text>
</comment>
<keyword evidence="4" id="KW-1185">Reference proteome</keyword>
<feature type="chain" id="PRO_5036932986" evidence="1">
    <location>
        <begin position="18"/>
        <end position="190"/>
    </location>
</feature>
<reference evidence="3" key="1">
    <citation type="submission" date="2020-08" db="EMBL/GenBank/DDBJ databases">
        <title>Ramlibacter sp. GTP1 16S ribosomal RNA gene genome sequencing and assembly.</title>
        <authorList>
            <person name="Kang M."/>
        </authorList>
    </citation>
    <scope>NUCLEOTIDE SEQUENCE</scope>
    <source>
        <strain evidence="3">GTP1</strain>
    </source>
</reference>
<evidence type="ECO:0000259" key="2">
    <source>
        <dbReference type="Pfam" id="PF13098"/>
    </source>
</evidence>
<dbReference type="Proteomes" id="UP000596827">
    <property type="component" value="Unassembled WGS sequence"/>
</dbReference>
<evidence type="ECO:0000256" key="1">
    <source>
        <dbReference type="SAM" id="SignalP"/>
    </source>
</evidence>
<dbReference type="InterPro" id="IPR036249">
    <property type="entry name" value="Thioredoxin-like_sf"/>
</dbReference>
<feature type="signal peptide" evidence="1">
    <location>
        <begin position="1"/>
        <end position="17"/>
    </location>
</feature>
<dbReference type="PANTHER" id="PTHR35272">
    <property type="entry name" value="THIOL:DISULFIDE INTERCHANGE PROTEIN DSBC-RELATED"/>
    <property type="match status" value="1"/>
</dbReference>
<evidence type="ECO:0000313" key="4">
    <source>
        <dbReference type="Proteomes" id="UP000596827"/>
    </source>
</evidence>
<dbReference type="AlphaFoldDB" id="A0A923MBE8"/>
<gene>
    <name evidence="3" type="ORF">H8R02_18270</name>
</gene>
<dbReference type="InterPro" id="IPR012336">
    <property type="entry name" value="Thioredoxin-like_fold"/>
</dbReference>
<protein>
    <submittedName>
        <fullName evidence="3">Thioredoxin fold domain-containing protein</fullName>
    </submittedName>
</protein>
<organism evidence="3 4">
    <name type="scientific">Ramlibacter albus</name>
    <dbReference type="NCBI Taxonomy" id="2079448"/>
    <lineage>
        <taxon>Bacteria</taxon>
        <taxon>Pseudomonadati</taxon>
        <taxon>Pseudomonadota</taxon>
        <taxon>Betaproteobacteria</taxon>
        <taxon>Burkholderiales</taxon>
        <taxon>Comamonadaceae</taxon>
        <taxon>Ramlibacter</taxon>
    </lineage>
</organism>
<evidence type="ECO:0000313" key="3">
    <source>
        <dbReference type="EMBL" id="MBC5766421.1"/>
    </source>
</evidence>
<dbReference type="RefSeq" id="WP_187082891.1">
    <property type="nucleotide sequence ID" value="NZ_JACORU010000006.1"/>
</dbReference>
<dbReference type="InterPro" id="IPR051470">
    <property type="entry name" value="Thiol:disulfide_interchange"/>
</dbReference>
<name>A0A923MBE8_9BURK</name>
<feature type="domain" description="Thioredoxin-like fold" evidence="2">
    <location>
        <begin position="58"/>
        <end position="185"/>
    </location>
</feature>
<sequence>MRAALVAAGLATLLALAGCKDSPSASGGASSSAAAKSVSIATIEQQAKGFNVGAAMSARVVYVFFDPQCPHCAALWNSAKPLKSQARFVWIPVAVLNGNSLAQGAALLAAPDPVAAMDSHEQLMAEKRGGIVPAGNVDAQKEAVTRNTKMLDGFGIASVPTLVMKQGDGARVQEGAMPTDALARWIGAQP</sequence>
<keyword evidence="1" id="KW-0732">Signal</keyword>
<dbReference type="SUPFAM" id="SSF52833">
    <property type="entry name" value="Thioredoxin-like"/>
    <property type="match status" value="1"/>
</dbReference>
<accession>A0A923MBE8</accession>
<proteinExistence type="predicted"/>
<dbReference type="Gene3D" id="3.40.30.10">
    <property type="entry name" value="Glutaredoxin"/>
    <property type="match status" value="1"/>
</dbReference>
<dbReference type="PROSITE" id="PS51257">
    <property type="entry name" value="PROKAR_LIPOPROTEIN"/>
    <property type="match status" value="1"/>
</dbReference>
<dbReference type="EMBL" id="JACORU010000006">
    <property type="protein sequence ID" value="MBC5766421.1"/>
    <property type="molecule type" value="Genomic_DNA"/>
</dbReference>
<dbReference type="PANTHER" id="PTHR35272:SF4">
    <property type="entry name" value="THIOL:DISULFIDE INTERCHANGE PROTEIN DSBG"/>
    <property type="match status" value="1"/>
</dbReference>